<dbReference type="PANTHER" id="PTHR11851">
    <property type="entry name" value="METALLOPROTEASE"/>
    <property type="match status" value="1"/>
</dbReference>
<accession>A0ABP4WZX5</accession>
<dbReference type="Gene3D" id="3.30.830.10">
    <property type="entry name" value="Metalloenzyme, LuxS/M16 peptidase-like"/>
    <property type="match status" value="2"/>
</dbReference>
<dbReference type="PANTHER" id="PTHR11851:SF224">
    <property type="entry name" value="PROCESSING PROTEASE"/>
    <property type="match status" value="1"/>
</dbReference>
<dbReference type="InterPro" id="IPR007863">
    <property type="entry name" value="Peptidase_M16_C"/>
</dbReference>
<protein>
    <submittedName>
        <fullName evidence="3">Pitrilysin family protein</fullName>
    </submittedName>
</protein>
<dbReference type="InterPro" id="IPR050361">
    <property type="entry name" value="MPP/UQCRC_Complex"/>
</dbReference>
<name>A0ABP4WZX5_9MICO</name>
<reference evidence="4" key="1">
    <citation type="journal article" date="2019" name="Int. J. Syst. Evol. Microbiol.">
        <title>The Global Catalogue of Microorganisms (GCM) 10K type strain sequencing project: providing services to taxonomists for standard genome sequencing and annotation.</title>
        <authorList>
            <consortium name="The Broad Institute Genomics Platform"/>
            <consortium name="The Broad Institute Genome Sequencing Center for Infectious Disease"/>
            <person name="Wu L."/>
            <person name="Ma J."/>
        </authorList>
    </citation>
    <scope>NUCLEOTIDE SEQUENCE [LARGE SCALE GENOMIC DNA]</scope>
    <source>
        <strain evidence="4">JCM 15591</strain>
    </source>
</reference>
<comment type="caution">
    <text evidence="3">The sequence shown here is derived from an EMBL/GenBank/DDBJ whole genome shotgun (WGS) entry which is preliminary data.</text>
</comment>
<dbReference type="RefSeq" id="WP_344065979.1">
    <property type="nucleotide sequence ID" value="NZ_BAAAPN010000049.1"/>
</dbReference>
<organism evidence="3 4">
    <name type="scientific">Nostocoides vanveenii</name>
    <dbReference type="NCBI Taxonomy" id="330835"/>
    <lineage>
        <taxon>Bacteria</taxon>
        <taxon>Bacillati</taxon>
        <taxon>Actinomycetota</taxon>
        <taxon>Actinomycetes</taxon>
        <taxon>Micrococcales</taxon>
        <taxon>Intrasporangiaceae</taxon>
        <taxon>Nostocoides</taxon>
    </lineage>
</organism>
<dbReference type="Pfam" id="PF05193">
    <property type="entry name" value="Peptidase_M16_C"/>
    <property type="match status" value="1"/>
</dbReference>
<evidence type="ECO:0000259" key="2">
    <source>
        <dbReference type="Pfam" id="PF05193"/>
    </source>
</evidence>
<evidence type="ECO:0000259" key="1">
    <source>
        <dbReference type="Pfam" id="PF00675"/>
    </source>
</evidence>
<keyword evidence="4" id="KW-1185">Reference proteome</keyword>
<dbReference type="InterPro" id="IPR011765">
    <property type="entry name" value="Pept_M16_N"/>
</dbReference>
<feature type="domain" description="Peptidase M16 N-terminal" evidence="1">
    <location>
        <begin position="41"/>
        <end position="168"/>
    </location>
</feature>
<dbReference type="InterPro" id="IPR011249">
    <property type="entry name" value="Metalloenz_LuxS/M16"/>
</dbReference>
<sequence>MTTAPIARPEVTAPGRWEFPTPTTTRLANGLTVHMYDVPGQYVVAARLIVPLSVRWEPREKEGVISLLSRLLDEGTEQHTTEEFTELLERRGIALGAGLSDGGLHVDLDVPARNLPAALELMCAAIATPSFPEKQVGRLVRTRLAEIEQERASAPHRAAKELAATYFDASERASRPTAGTIETVKGLTRADVADFHRAHIGPTHATLVLAGDFGDTDVSALVADAFGAWAPLPRPVEPEPRPALRAPDAVRIVLVDRPGSVQSEITVAGPGPDRHVEPAWAAYPVLGFVVGGSPNARVDAVLREEKGYTYGMRASFRPRRAGGLFVTAGSVRTEVTADALTLLLGILDDARAGFSQAECRDGVDFIRNTAPGRYATADAVAEEAAALVLDGLDLDFTTTNLDRMAALTPEDLTQAYGRFVTGEWTIIVVGDATAYADQLGTLGRGQVTVVAN</sequence>
<evidence type="ECO:0000313" key="3">
    <source>
        <dbReference type="EMBL" id="GAA1761976.1"/>
    </source>
</evidence>
<dbReference type="Proteomes" id="UP001501475">
    <property type="component" value="Unassembled WGS sequence"/>
</dbReference>
<feature type="domain" description="Peptidase M16 C-terminal" evidence="2">
    <location>
        <begin position="187"/>
        <end position="359"/>
    </location>
</feature>
<dbReference type="Pfam" id="PF00675">
    <property type="entry name" value="Peptidase_M16"/>
    <property type="match status" value="1"/>
</dbReference>
<evidence type="ECO:0000313" key="4">
    <source>
        <dbReference type="Proteomes" id="UP001501475"/>
    </source>
</evidence>
<dbReference type="SUPFAM" id="SSF63411">
    <property type="entry name" value="LuxS/MPP-like metallohydrolase"/>
    <property type="match status" value="2"/>
</dbReference>
<dbReference type="EMBL" id="BAAAPN010000049">
    <property type="protein sequence ID" value="GAA1761976.1"/>
    <property type="molecule type" value="Genomic_DNA"/>
</dbReference>
<proteinExistence type="predicted"/>
<gene>
    <name evidence="3" type="ORF">GCM10009810_21680</name>
</gene>